<dbReference type="SUPFAM" id="SSF56281">
    <property type="entry name" value="Metallo-hydrolase/oxidoreductase"/>
    <property type="match status" value="1"/>
</dbReference>
<evidence type="ECO:0000313" key="4">
    <source>
        <dbReference type="EMBL" id="PIQ89325.1"/>
    </source>
</evidence>
<sequence length="465" mass="52308">MKIRFFGAAGNVTGSRFFLESKNSRLLIDCGLYQERQFIARNWDAFPVSPLMIDNVVLTHAHIDHCGYLPKFVKDGFKGKIFCTEPTADIAKIALLDSARLQEDDAEFKRKRHRKEGRAGRYPVVPLYTVNDARDVFGLFAPVAYDEGVNAADNIKVVFHDAGHILGASMIEIRVEEDGKVKKCIFSGDIGRWEKPILKDPSVFENADYVFMESTYGNRLHGNIENSVEKLRKIIVNTAQKGGNIIIPVFGIERAQELLYWVNLLLKENKIPPLVVFLDSPMAIDVTKVFKKYPEYFDEETKNLVESGESPFGFSLLKTISSINESKAINSIKGSSIIMAGSGMCTGGRIKHHLVNNIARPESTIVFVGYQAEGTLGRQILERPKKVRIFGHNHRVSARIEKINGFSAHADKNELLKWVSHFKNNPQKIFIIHGEKNVAREFASVLSGVVSSQIIVPDYLEEHFL</sequence>
<dbReference type="InterPro" id="IPR022712">
    <property type="entry name" value="Beta_Casp"/>
</dbReference>
<dbReference type="InterPro" id="IPR011108">
    <property type="entry name" value="RMMBL"/>
</dbReference>
<evidence type="ECO:0000313" key="5">
    <source>
        <dbReference type="Proteomes" id="UP000229641"/>
    </source>
</evidence>
<dbReference type="Pfam" id="PF16661">
    <property type="entry name" value="Lactamase_B_6"/>
    <property type="match status" value="1"/>
</dbReference>
<accession>A0A2H0M0R6</accession>
<dbReference type="AlphaFoldDB" id="A0A2H0M0R6"/>
<dbReference type="Gene3D" id="3.40.50.10890">
    <property type="match status" value="1"/>
</dbReference>
<dbReference type="Proteomes" id="UP000229641">
    <property type="component" value="Unassembled WGS sequence"/>
</dbReference>
<dbReference type="GO" id="GO:0016787">
    <property type="term" value="F:hydrolase activity"/>
    <property type="evidence" value="ECO:0007669"/>
    <property type="project" value="UniProtKB-KW"/>
</dbReference>
<dbReference type="Gene3D" id="3.60.15.10">
    <property type="entry name" value="Ribonuclease Z/Hydroxyacylglutathione hydrolase-like"/>
    <property type="match status" value="1"/>
</dbReference>
<keyword evidence="1 4" id="KW-0378">Hydrolase</keyword>
<dbReference type="Pfam" id="PF07521">
    <property type="entry name" value="RMMBL"/>
    <property type="match status" value="1"/>
</dbReference>
<name>A0A2H0M0R6_9BACT</name>
<organism evidence="4 5">
    <name type="scientific">Candidatus Ghiorseimicrobium undicola</name>
    <dbReference type="NCBI Taxonomy" id="1974746"/>
    <lineage>
        <taxon>Bacteria</taxon>
        <taxon>Pseudomonadati</taxon>
        <taxon>Candidatus Omnitrophota</taxon>
        <taxon>Candidatus Ghiorseimicrobium</taxon>
    </lineage>
</organism>
<dbReference type="Pfam" id="PF10996">
    <property type="entry name" value="Beta-Casp"/>
    <property type="match status" value="1"/>
</dbReference>
<reference evidence="4 5" key="1">
    <citation type="submission" date="2017-09" db="EMBL/GenBank/DDBJ databases">
        <title>Depth-based differentiation of microbial function through sediment-hosted aquifers and enrichment of novel symbionts in the deep terrestrial subsurface.</title>
        <authorList>
            <person name="Probst A.J."/>
            <person name="Ladd B."/>
            <person name="Jarett J.K."/>
            <person name="Geller-Mcgrath D.E."/>
            <person name="Sieber C.M."/>
            <person name="Emerson J.B."/>
            <person name="Anantharaman K."/>
            <person name="Thomas B.C."/>
            <person name="Malmstrom R."/>
            <person name="Stieglmeier M."/>
            <person name="Klingl A."/>
            <person name="Woyke T."/>
            <person name="Ryan C.M."/>
            <person name="Banfield J.F."/>
        </authorList>
    </citation>
    <scope>NUCLEOTIDE SEQUENCE [LARGE SCALE GENOMIC DNA]</scope>
    <source>
        <strain evidence="4">CG11_big_fil_rev_8_21_14_0_20_42_13</strain>
    </source>
</reference>
<gene>
    <name evidence="4" type="ORF">COV72_03500</name>
</gene>
<dbReference type="PANTHER" id="PTHR11203">
    <property type="entry name" value="CLEAVAGE AND POLYADENYLATION SPECIFICITY FACTOR FAMILY MEMBER"/>
    <property type="match status" value="1"/>
</dbReference>
<dbReference type="SMART" id="SM01027">
    <property type="entry name" value="Beta-Casp"/>
    <property type="match status" value="1"/>
</dbReference>
<evidence type="ECO:0000259" key="3">
    <source>
        <dbReference type="SMART" id="SM01027"/>
    </source>
</evidence>
<comment type="caution">
    <text evidence="4">The sequence shown here is derived from an EMBL/GenBank/DDBJ whole genome shotgun (WGS) entry which is preliminary data.</text>
</comment>
<dbReference type="InterPro" id="IPR036866">
    <property type="entry name" value="RibonucZ/Hydroxyglut_hydro"/>
</dbReference>
<proteinExistence type="predicted"/>
<protein>
    <submittedName>
        <fullName evidence="4">MBL fold hydrolase</fullName>
    </submittedName>
</protein>
<feature type="domain" description="Beta-Casp" evidence="3">
    <location>
        <begin position="255"/>
        <end position="380"/>
    </location>
</feature>
<dbReference type="SMART" id="SM00849">
    <property type="entry name" value="Lactamase_B"/>
    <property type="match status" value="1"/>
</dbReference>
<dbReference type="InterPro" id="IPR001279">
    <property type="entry name" value="Metallo-B-lactamas"/>
</dbReference>
<dbReference type="CDD" id="cd16295">
    <property type="entry name" value="TTHA0252-CPSF-like_MBL-fold"/>
    <property type="match status" value="1"/>
</dbReference>
<evidence type="ECO:0000256" key="1">
    <source>
        <dbReference type="ARBA" id="ARBA00022801"/>
    </source>
</evidence>
<evidence type="ECO:0000259" key="2">
    <source>
        <dbReference type="SMART" id="SM00849"/>
    </source>
</evidence>
<dbReference type="InterPro" id="IPR050698">
    <property type="entry name" value="MBL"/>
</dbReference>
<feature type="domain" description="Metallo-beta-lactamase" evidence="2">
    <location>
        <begin position="13"/>
        <end position="243"/>
    </location>
</feature>
<dbReference type="GO" id="GO:0004521">
    <property type="term" value="F:RNA endonuclease activity"/>
    <property type="evidence" value="ECO:0007669"/>
    <property type="project" value="TreeGrafter"/>
</dbReference>
<dbReference type="PANTHER" id="PTHR11203:SF37">
    <property type="entry name" value="INTEGRATOR COMPLEX SUBUNIT 11"/>
    <property type="match status" value="1"/>
</dbReference>
<dbReference type="EMBL" id="PCWA01000051">
    <property type="protein sequence ID" value="PIQ89325.1"/>
    <property type="molecule type" value="Genomic_DNA"/>
</dbReference>